<protein>
    <submittedName>
        <fullName evidence="1">Uncharacterized protein Zinc finger Ran-binding family protein</fullName>
    </submittedName>
</protein>
<dbReference type="AlphaFoldDB" id="A0A2P2JRB9"/>
<name>A0A2P2JRB9_RHIMU</name>
<proteinExistence type="predicted"/>
<evidence type="ECO:0000313" key="1">
    <source>
        <dbReference type="EMBL" id="MBW96009.1"/>
    </source>
</evidence>
<reference evidence="1" key="1">
    <citation type="submission" date="2018-02" db="EMBL/GenBank/DDBJ databases">
        <title>Rhizophora mucronata_Transcriptome.</title>
        <authorList>
            <person name="Meera S.P."/>
            <person name="Sreeshan A."/>
            <person name="Augustine A."/>
        </authorList>
    </citation>
    <scope>NUCLEOTIDE SEQUENCE</scope>
    <source>
        <tissue evidence="1">Leaf</tissue>
    </source>
</reference>
<accession>A0A2P2JRB9</accession>
<sequence>MLLDRFAIGASSLAYLWTPRPRLTPNGYPASVIGFAMVGITISQQSQFSFNVLPRALVWMSVPKF</sequence>
<dbReference type="EMBL" id="GGEC01015526">
    <property type="protein sequence ID" value="MBW96009.1"/>
    <property type="molecule type" value="Transcribed_RNA"/>
</dbReference>
<organism evidence="1">
    <name type="scientific">Rhizophora mucronata</name>
    <name type="common">Asiatic mangrove</name>
    <dbReference type="NCBI Taxonomy" id="61149"/>
    <lineage>
        <taxon>Eukaryota</taxon>
        <taxon>Viridiplantae</taxon>
        <taxon>Streptophyta</taxon>
        <taxon>Embryophyta</taxon>
        <taxon>Tracheophyta</taxon>
        <taxon>Spermatophyta</taxon>
        <taxon>Magnoliopsida</taxon>
        <taxon>eudicotyledons</taxon>
        <taxon>Gunneridae</taxon>
        <taxon>Pentapetalae</taxon>
        <taxon>rosids</taxon>
        <taxon>fabids</taxon>
        <taxon>Malpighiales</taxon>
        <taxon>Rhizophoraceae</taxon>
        <taxon>Rhizophora</taxon>
    </lineage>
</organism>